<protein>
    <submittedName>
        <fullName evidence="1">Uncharacterized protein</fullName>
    </submittedName>
</protein>
<evidence type="ECO:0000313" key="2">
    <source>
        <dbReference type="Proteomes" id="UP000023152"/>
    </source>
</evidence>
<gene>
    <name evidence="1" type="ORF">RFI_00132</name>
</gene>
<accession>X6PEM3</accession>
<comment type="caution">
    <text evidence="1">The sequence shown here is derived from an EMBL/GenBank/DDBJ whole genome shotgun (WGS) entry which is preliminary data.</text>
</comment>
<dbReference type="Proteomes" id="UP000023152">
    <property type="component" value="Unassembled WGS sequence"/>
</dbReference>
<reference evidence="1 2" key="1">
    <citation type="journal article" date="2013" name="Curr. Biol.">
        <title>The Genome of the Foraminiferan Reticulomyxa filosa.</title>
        <authorList>
            <person name="Glockner G."/>
            <person name="Hulsmann N."/>
            <person name="Schleicher M."/>
            <person name="Noegel A.A."/>
            <person name="Eichinger L."/>
            <person name="Gallinger C."/>
            <person name="Pawlowski J."/>
            <person name="Sierra R."/>
            <person name="Euteneuer U."/>
            <person name="Pillet L."/>
            <person name="Moustafa A."/>
            <person name="Platzer M."/>
            <person name="Groth M."/>
            <person name="Szafranski K."/>
            <person name="Schliwa M."/>
        </authorList>
    </citation>
    <scope>NUCLEOTIDE SEQUENCE [LARGE SCALE GENOMIC DNA]</scope>
</reference>
<evidence type="ECO:0000313" key="1">
    <source>
        <dbReference type="EMBL" id="ETO36930.1"/>
    </source>
</evidence>
<organism evidence="1 2">
    <name type="scientific">Reticulomyxa filosa</name>
    <dbReference type="NCBI Taxonomy" id="46433"/>
    <lineage>
        <taxon>Eukaryota</taxon>
        <taxon>Sar</taxon>
        <taxon>Rhizaria</taxon>
        <taxon>Retaria</taxon>
        <taxon>Foraminifera</taxon>
        <taxon>Monothalamids</taxon>
        <taxon>Reticulomyxidae</taxon>
        <taxon>Reticulomyxa</taxon>
    </lineage>
</organism>
<keyword evidence="2" id="KW-1185">Reference proteome</keyword>
<name>X6PEM3_RETFI</name>
<dbReference type="AlphaFoldDB" id="X6PEM3"/>
<sequence length="124" mass="14664">MDESKLIADQFNTKQQSNQQILKTRIKHYTLFNISTRFVSEQLERRKQEIQNTETNLFDISKTSKITFHQKIVPNQLWTKKSCIGTMSLQKECYAKDKIKQITVTRLFVTAIGVNRLEEKRKIL</sequence>
<proteinExistence type="predicted"/>
<dbReference type="EMBL" id="ASPP01000135">
    <property type="protein sequence ID" value="ETO36930.1"/>
    <property type="molecule type" value="Genomic_DNA"/>
</dbReference>